<name>A0A9D4K4L6_DREPO</name>
<evidence type="ECO:0000313" key="2">
    <source>
        <dbReference type="EMBL" id="KAH3832842.1"/>
    </source>
</evidence>
<reference evidence="2" key="2">
    <citation type="submission" date="2020-11" db="EMBL/GenBank/DDBJ databases">
        <authorList>
            <person name="McCartney M.A."/>
            <person name="Auch B."/>
            <person name="Kono T."/>
            <person name="Mallez S."/>
            <person name="Becker A."/>
            <person name="Gohl D.M."/>
            <person name="Silverstein K.A.T."/>
            <person name="Koren S."/>
            <person name="Bechman K.B."/>
            <person name="Herman A."/>
            <person name="Abrahante J.E."/>
            <person name="Garbe J."/>
        </authorList>
    </citation>
    <scope>NUCLEOTIDE SEQUENCE</scope>
    <source>
        <strain evidence="2">Duluth1</strain>
        <tissue evidence="2">Whole animal</tissue>
    </source>
</reference>
<feature type="compositionally biased region" description="Acidic residues" evidence="1">
    <location>
        <begin position="17"/>
        <end position="31"/>
    </location>
</feature>
<organism evidence="2 3">
    <name type="scientific">Dreissena polymorpha</name>
    <name type="common">Zebra mussel</name>
    <name type="synonym">Mytilus polymorpha</name>
    <dbReference type="NCBI Taxonomy" id="45954"/>
    <lineage>
        <taxon>Eukaryota</taxon>
        <taxon>Metazoa</taxon>
        <taxon>Spiralia</taxon>
        <taxon>Lophotrochozoa</taxon>
        <taxon>Mollusca</taxon>
        <taxon>Bivalvia</taxon>
        <taxon>Autobranchia</taxon>
        <taxon>Heteroconchia</taxon>
        <taxon>Euheterodonta</taxon>
        <taxon>Imparidentia</taxon>
        <taxon>Neoheterodontei</taxon>
        <taxon>Myida</taxon>
        <taxon>Dreissenoidea</taxon>
        <taxon>Dreissenidae</taxon>
        <taxon>Dreissena</taxon>
    </lineage>
</organism>
<keyword evidence="3" id="KW-1185">Reference proteome</keyword>
<dbReference type="AlphaFoldDB" id="A0A9D4K4L6"/>
<evidence type="ECO:0000256" key="1">
    <source>
        <dbReference type="SAM" id="MobiDB-lite"/>
    </source>
</evidence>
<feature type="region of interest" description="Disordered" evidence="1">
    <location>
        <begin position="1"/>
        <end position="66"/>
    </location>
</feature>
<evidence type="ECO:0000313" key="3">
    <source>
        <dbReference type="Proteomes" id="UP000828390"/>
    </source>
</evidence>
<dbReference type="EMBL" id="JAIWYP010000004">
    <property type="protein sequence ID" value="KAH3832842.1"/>
    <property type="molecule type" value="Genomic_DNA"/>
</dbReference>
<feature type="compositionally biased region" description="Acidic residues" evidence="1">
    <location>
        <begin position="44"/>
        <end position="66"/>
    </location>
</feature>
<accession>A0A9D4K4L6</accession>
<gene>
    <name evidence="2" type="ORF">DPMN_106138</name>
</gene>
<sequence>MQVMTDVGTEPTCFESESSDAEDLERDDEMIDAYIAKAPVKADDADDDPDWEPEDDSDEEYASEDEENIWKVFLKTAISRDIHLTSIDLHIASGGQSLEKDTSTPF</sequence>
<proteinExistence type="predicted"/>
<comment type="caution">
    <text evidence="2">The sequence shown here is derived from an EMBL/GenBank/DDBJ whole genome shotgun (WGS) entry which is preliminary data.</text>
</comment>
<protein>
    <submittedName>
        <fullName evidence="2">Uncharacterized protein</fullName>
    </submittedName>
</protein>
<dbReference type="Proteomes" id="UP000828390">
    <property type="component" value="Unassembled WGS sequence"/>
</dbReference>
<reference evidence="2" key="1">
    <citation type="journal article" date="2019" name="bioRxiv">
        <title>The Genome of the Zebra Mussel, Dreissena polymorpha: A Resource for Invasive Species Research.</title>
        <authorList>
            <person name="McCartney M.A."/>
            <person name="Auch B."/>
            <person name="Kono T."/>
            <person name="Mallez S."/>
            <person name="Zhang Y."/>
            <person name="Obille A."/>
            <person name="Becker A."/>
            <person name="Abrahante J.E."/>
            <person name="Garbe J."/>
            <person name="Badalamenti J.P."/>
            <person name="Herman A."/>
            <person name="Mangelson H."/>
            <person name="Liachko I."/>
            <person name="Sullivan S."/>
            <person name="Sone E.D."/>
            <person name="Koren S."/>
            <person name="Silverstein K.A.T."/>
            <person name="Beckman K.B."/>
            <person name="Gohl D.M."/>
        </authorList>
    </citation>
    <scope>NUCLEOTIDE SEQUENCE</scope>
    <source>
        <strain evidence="2">Duluth1</strain>
        <tissue evidence="2">Whole animal</tissue>
    </source>
</reference>